<reference evidence="8 9" key="1">
    <citation type="submission" date="2019-11" db="EMBL/GenBank/DDBJ databases">
        <authorList>
            <person name="Li X.-J."/>
            <person name="Feng X.-M."/>
        </authorList>
    </citation>
    <scope>NUCLEOTIDE SEQUENCE [LARGE SCALE GENOMIC DNA]</scope>
    <source>
        <strain evidence="8 9">XMNu-373</strain>
    </source>
</reference>
<dbReference type="NCBIfam" id="NF009205">
    <property type="entry name" value="PRK12553.1"/>
    <property type="match status" value="1"/>
</dbReference>
<accession>A0A7K3M6D6</accession>
<organism evidence="8 9">
    <name type="scientific">Phytoactinopolyspora mesophila</name>
    <dbReference type="NCBI Taxonomy" id="2650750"/>
    <lineage>
        <taxon>Bacteria</taxon>
        <taxon>Bacillati</taxon>
        <taxon>Actinomycetota</taxon>
        <taxon>Actinomycetes</taxon>
        <taxon>Jiangellales</taxon>
        <taxon>Jiangellaceae</taxon>
        <taxon>Phytoactinopolyspora</taxon>
    </lineage>
</organism>
<keyword evidence="9" id="KW-1185">Reference proteome</keyword>
<dbReference type="InterPro" id="IPR023562">
    <property type="entry name" value="ClpP/TepA"/>
</dbReference>
<sequence>MGLDDHIYNRLLRERIIFLGSEVRDQNANAICAQLLLLAAEDPSRDIHLYINSPGGSVWAGMAIYDTMQYIKPDVATFAMGFAASMGQFLLCAGAPGKRYALQHAKILMHQPSGGVGGTASDIMIHAESLLSTKREMARLIAQHTGRTTEEIERDSDRDRYFTADQAREYGFVDQVITSVSELPSNGS</sequence>
<comment type="subcellular location">
    <subcellularLocation>
        <location evidence="6">Cytoplasm</location>
    </subcellularLocation>
</comment>
<dbReference type="HAMAP" id="MF_00444">
    <property type="entry name" value="ClpP"/>
    <property type="match status" value="1"/>
</dbReference>
<evidence type="ECO:0000256" key="2">
    <source>
        <dbReference type="ARBA" id="ARBA00022490"/>
    </source>
</evidence>
<dbReference type="GO" id="GO:0004252">
    <property type="term" value="F:serine-type endopeptidase activity"/>
    <property type="evidence" value="ECO:0007669"/>
    <property type="project" value="UniProtKB-UniRule"/>
</dbReference>
<dbReference type="EMBL" id="WLZY01000006">
    <property type="protein sequence ID" value="NDL58883.1"/>
    <property type="molecule type" value="Genomic_DNA"/>
</dbReference>
<gene>
    <name evidence="6" type="primary">clpP</name>
    <name evidence="8" type="ORF">F7O44_17585</name>
</gene>
<dbReference type="NCBIfam" id="NF001368">
    <property type="entry name" value="PRK00277.1"/>
    <property type="match status" value="1"/>
</dbReference>
<dbReference type="AlphaFoldDB" id="A0A7K3M6D6"/>
<evidence type="ECO:0000256" key="1">
    <source>
        <dbReference type="ARBA" id="ARBA00007039"/>
    </source>
</evidence>
<comment type="catalytic activity">
    <reaction evidence="6">
        <text>Hydrolysis of proteins to small peptides in the presence of ATP and magnesium. alpha-casein is the usual test substrate. In the absence of ATP, only oligopeptides shorter than five residues are hydrolyzed (such as succinyl-Leu-Tyr-|-NHMec, and Leu-Tyr-Leu-|-Tyr-Trp, in which cleavage of the -Tyr-|-Leu- and -Tyr-|-Trp bonds also occurs).</text>
        <dbReference type="EC" id="3.4.21.92"/>
    </reaction>
</comment>
<name>A0A7K3M6D6_9ACTN</name>
<dbReference type="PANTHER" id="PTHR10381:SF70">
    <property type="entry name" value="ATP-DEPENDENT CLP PROTEASE PROTEOLYTIC SUBUNIT"/>
    <property type="match status" value="1"/>
</dbReference>
<evidence type="ECO:0000256" key="3">
    <source>
        <dbReference type="ARBA" id="ARBA00022670"/>
    </source>
</evidence>
<dbReference type="SUPFAM" id="SSF52096">
    <property type="entry name" value="ClpP/crotonase"/>
    <property type="match status" value="1"/>
</dbReference>
<evidence type="ECO:0000256" key="4">
    <source>
        <dbReference type="ARBA" id="ARBA00022801"/>
    </source>
</evidence>
<dbReference type="GO" id="GO:0005737">
    <property type="term" value="C:cytoplasm"/>
    <property type="evidence" value="ECO:0007669"/>
    <property type="project" value="UniProtKB-SubCell"/>
</dbReference>
<dbReference type="InterPro" id="IPR001907">
    <property type="entry name" value="ClpP"/>
</dbReference>
<evidence type="ECO:0000313" key="9">
    <source>
        <dbReference type="Proteomes" id="UP000460435"/>
    </source>
</evidence>
<dbReference type="PRINTS" id="PR00127">
    <property type="entry name" value="CLPPROTEASEP"/>
</dbReference>
<keyword evidence="5 6" id="KW-0720">Serine protease</keyword>
<proteinExistence type="inferred from homology"/>
<evidence type="ECO:0000256" key="6">
    <source>
        <dbReference type="HAMAP-Rule" id="MF_00444"/>
    </source>
</evidence>
<keyword evidence="2 6" id="KW-0963">Cytoplasm</keyword>
<feature type="active site" description="Nucleophile" evidence="6">
    <location>
        <position position="85"/>
    </location>
</feature>
<dbReference type="InterPro" id="IPR029045">
    <property type="entry name" value="ClpP/crotonase-like_dom_sf"/>
</dbReference>
<comment type="function">
    <text evidence="6">Cleaves peptides in various proteins in a process that requires ATP hydrolysis. Has a chymotrypsin-like activity. Plays a major role in the degradation of misfolded proteins.</text>
</comment>
<dbReference type="GO" id="GO:0006515">
    <property type="term" value="P:protein quality control for misfolded or incompletely synthesized proteins"/>
    <property type="evidence" value="ECO:0007669"/>
    <property type="project" value="TreeGrafter"/>
</dbReference>
<dbReference type="Gene3D" id="3.90.226.10">
    <property type="entry name" value="2-enoyl-CoA Hydratase, Chain A, domain 1"/>
    <property type="match status" value="1"/>
</dbReference>
<keyword evidence="3 6" id="KW-0645">Protease</keyword>
<comment type="caution">
    <text evidence="8">The sequence shown here is derived from an EMBL/GenBank/DDBJ whole genome shotgun (WGS) entry which is preliminary data.</text>
</comment>
<dbReference type="Pfam" id="PF00574">
    <property type="entry name" value="CLP_protease"/>
    <property type="match status" value="1"/>
</dbReference>
<keyword evidence="4 6" id="KW-0378">Hydrolase</keyword>
<evidence type="ECO:0000313" key="8">
    <source>
        <dbReference type="EMBL" id="NDL58883.1"/>
    </source>
</evidence>
<dbReference type="GO" id="GO:0004176">
    <property type="term" value="F:ATP-dependent peptidase activity"/>
    <property type="evidence" value="ECO:0007669"/>
    <property type="project" value="InterPro"/>
</dbReference>
<feature type="active site" evidence="6">
    <location>
        <position position="110"/>
    </location>
</feature>
<dbReference type="GO" id="GO:0009368">
    <property type="term" value="C:endopeptidase Clp complex"/>
    <property type="evidence" value="ECO:0007669"/>
    <property type="project" value="TreeGrafter"/>
</dbReference>
<dbReference type="FunFam" id="3.90.226.10:FF:000002">
    <property type="entry name" value="ATP-dependent Clp protease proteolytic subunit"/>
    <property type="match status" value="1"/>
</dbReference>
<protein>
    <recommendedName>
        <fullName evidence="6 7">ATP-dependent Clp protease proteolytic subunit</fullName>
        <ecNumber evidence="6">3.4.21.92</ecNumber>
    </recommendedName>
    <alternativeName>
        <fullName evidence="6">Endopeptidase Clp</fullName>
    </alternativeName>
</protein>
<dbReference type="Proteomes" id="UP000460435">
    <property type="component" value="Unassembled WGS sequence"/>
</dbReference>
<dbReference type="GO" id="GO:0051117">
    <property type="term" value="F:ATPase binding"/>
    <property type="evidence" value="ECO:0007669"/>
    <property type="project" value="TreeGrafter"/>
</dbReference>
<evidence type="ECO:0000256" key="7">
    <source>
        <dbReference type="RuleBase" id="RU003567"/>
    </source>
</evidence>
<comment type="subunit">
    <text evidence="6">Fourteen ClpP subunits assemble into 2 heptameric rings which stack back to back to give a disk-like structure with a central cavity, resembling the structure of eukaryotic proteasomes.</text>
</comment>
<evidence type="ECO:0000256" key="5">
    <source>
        <dbReference type="ARBA" id="ARBA00022825"/>
    </source>
</evidence>
<comment type="similarity">
    <text evidence="1 6 7">Belongs to the peptidase S14 family.</text>
</comment>
<dbReference type="CDD" id="cd07017">
    <property type="entry name" value="S14_ClpP_2"/>
    <property type="match status" value="1"/>
</dbReference>
<dbReference type="EC" id="3.4.21.92" evidence="6"/>
<dbReference type="PANTHER" id="PTHR10381">
    <property type="entry name" value="ATP-DEPENDENT CLP PROTEASE PROTEOLYTIC SUBUNIT"/>
    <property type="match status" value="1"/>
</dbReference>